<comment type="caution">
    <text evidence="2">The sequence shown here is derived from an EMBL/GenBank/DDBJ whole genome shotgun (WGS) entry which is preliminary data.</text>
</comment>
<organism evidence="2 3">
    <name type="scientific">Suillus fuscotomentosus</name>
    <dbReference type="NCBI Taxonomy" id="1912939"/>
    <lineage>
        <taxon>Eukaryota</taxon>
        <taxon>Fungi</taxon>
        <taxon>Dikarya</taxon>
        <taxon>Basidiomycota</taxon>
        <taxon>Agaricomycotina</taxon>
        <taxon>Agaricomycetes</taxon>
        <taxon>Agaricomycetidae</taxon>
        <taxon>Boletales</taxon>
        <taxon>Suillineae</taxon>
        <taxon>Suillaceae</taxon>
        <taxon>Suillus</taxon>
    </lineage>
</organism>
<dbReference type="EMBL" id="JABBWK010000021">
    <property type="protein sequence ID" value="KAG1901570.1"/>
    <property type="molecule type" value="Genomic_DNA"/>
</dbReference>
<gene>
    <name evidence="2" type="ORF">F5891DRAFT_1187429</name>
</gene>
<dbReference type="RefSeq" id="XP_041227145.1">
    <property type="nucleotide sequence ID" value="XM_041366836.1"/>
</dbReference>
<evidence type="ECO:0000313" key="2">
    <source>
        <dbReference type="EMBL" id="KAG1901570.1"/>
    </source>
</evidence>
<dbReference type="AlphaFoldDB" id="A0AAD4E8A9"/>
<name>A0AAD4E8A9_9AGAM</name>
<feature type="compositionally biased region" description="Polar residues" evidence="1">
    <location>
        <begin position="31"/>
        <end position="44"/>
    </location>
</feature>
<feature type="region of interest" description="Disordered" evidence="1">
    <location>
        <begin position="19"/>
        <end position="44"/>
    </location>
</feature>
<reference evidence="2" key="1">
    <citation type="journal article" date="2020" name="New Phytol.">
        <title>Comparative genomics reveals dynamic genome evolution in host specialist ectomycorrhizal fungi.</title>
        <authorList>
            <person name="Lofgren L.A."/>
            <person name="Nguyen N.H."/>
            <person name="Vilgalys R."/>
            <person name="Ruytinx J."/>
            <person name="Liao H.L."/>
            <person name="Branco S."/>
            <person name="Kuo A."/>
            <person name="LaButti K."/>
            <person name="Lipzen A."/>
            <person name="Andreopoulos W."/>
            <person name="Pangilinan J."/>
            <person name="Riley R."/>
            <person name="Hundley H."/>
            <person name="Na H."/>
            <person name="Barry K."/>
            <person name="Grigoriev I.V."/>
            <person name="Stajich J.E."/>
            <person name="Kennedy P.G."/>
        </authorList>
    </citation>
    <scope>NUCLEOTIDE SEQUENCE</scope>
    <source>
        <strain evidence="2">FC203</strain>
    </source>
</reference>
<dbReference type="GeneID" id="64661134"/>
<accession>A0AAD4E8A9</accession>
<sequence>MLAAQGVEEQIKIKRKERKHLLKEQAAATHNIGSPSSDPSMSLQDRTENMPDEFIVGPSFEMIPDVDVMSISGDSQQCADSDSSMASCARTPLPPSSLSAVPLVHSNLKTFKMEYHPKSGCATSIETFSIFGHKQDQQPSIVVEEHWQPFSCCADFEFAELAHNAALNKDHTDALLWLIWRIVDGQANITFKSHCDVSVAWDRAASQMTPFKKHTITTWHKQEDLMFDSSLPENAVPFAFILYADKMHLSSTGTVKAYPVFAHCGNLPVHIRNTDRLGGERMVPEDSEEDGKLSYVNLKCVVWLEGFFKLLKTIILYAKTGWLCTFTVHKSTIEAGKAKDLEFQMHLEEYITIIDETDPDAIKNWNFPKMHTSKHIFDDIIAKGAADNFST</sequence>
<evidence type="ECO:0000256" key="1">
    <source>
        <dbReference type="SAM" id="MobiDB-lite"/>
    </source>
</evidence>
<proteinExistence type="predicted"/>
<protein>
    <submittedName>
        <fullName evidence="2">Uncharacterized protein</fullName>
    </submittedName>
</protein>
<evidence type="ECO:0000313" key="3">
    <source>
        <dbReference type="Proteomes" id="UP001195769"/>
    </source>
</evidence>
<dbReference type="Proteomes" id="UP001195769">
    <property type="component" value="Unassembled WGS sequence"/>
</dbReference>
<keyword evidence="3" id="KW-1185">Reference proteome</keyword>